<dbReference type="EMBL" id="AMGY01000006">
    <property type="protein sequence ID" value="EXJ81388.1"/>
    <property type="molecule type" value="Genomic_DNA"/>
</dbReference>
<keyword evidence="3" id="KW-1185">Reference proteome</keyword>
<evidence type="ECO:0000256" key="1">
    <source>
        <dbReference type="SAM" id="Coils"/>
    </source>
</evidence>
<dbReference type="HOGENOM" id="CLU_969766_0_0_1"/>
<organism evidence="2 3">
    <name type="scientific">Capronia epimyces CBS 606.96</name>
    <dbReference type="NCBI Taxonomy" id="1182542"/>
    <lineage>
        <taxon>Eukaryota</taxon>
        <taxon>Fungi</taxon>
        <taxon>Dikarya</taxon>
        <taxon>Ascomycota</taxon>
        <taxon>Pezizomycotina</taxon>
        <taxon>Eurotiomycetes</taxon>
        <taxon>Chaetothyriomycetidae</taxon>
        <taxon>Chaetothyriales</taxon>
        <taxon>Herpotrichiellaceae</taxon>
        <taxon>Capronia</taxon>
    </lineage>
</organism>
<keyword evidence="1" id="KW-0175">Coiled coil</keyword>
<gene>
    <name evidence="2" type="ORF">A1O3_07679</name>
</gene>
<dbReference type="RefSeq" id="XP_007735976.1">
    <property type="nucleotide sequence ID" value="XM_007737786.1"/>
</dbReference>
<sequence>MDFLEAQVESLETENAGLRKQYQAKDRQYKQLSTAMHDKIHKDGDRTDDELIKKFTAFQIEIQNFLHRLFILGPVQWISPEYGLQDKEDQKSYLEHRIASLVSEHIFGRDGMARGIFGMEQAHEGTLSKLEKKFYKEGASEFDFLDGWRAQTVQLIRQTNSRSTDRPSKAFGDAFDQDVRRHLQLEAPQEEWLRQGILQLYARATEAALELRERKTRYVWAHAEEVRSTDAFEVEDQPLPLVKGVSGREGEQVELVLFGPLYRVEEDGRRLVIRAGSMLRWQYIASR</sequence>
<reference evidence="2 3" key="1">
    <citation type="submission" date="2013-03" db="EMBL/GenBank/DDBJ databases">
        <title>The Genome Sequence of Capronia epimyces CBS 606.96.</title>
        <authorList>
            <consortium name="The Broad Institute Genomics Platform"/>
            <person name="Cuomo C."/>
            <person name="de Hoog S."/>
            <person name="Gorbushina A."/>
            <person name="Walker B."/>
            <person name="Young S.K."/>
            <person name="Zeng Q."/>
            <person name="Gargeya S."/>
            <person name="Fitzgerald M."/>
            <person name="Haas B."/>
            <person name="Abouelleil A."/>
            <person name="Allen A.W."/>
            <person name="Alvarado L."/>
            <person name="Arachchi H.M."/>
            <person name="Berlin A.M."/>
            <person name="Chapman S.B."/>
            <person name="Gainer-Dewar J."/>
            <person name="Goldberg J."/>
            <person name="Griggs A."/>
            <person name="Gujja S."/>
            <person name="Hansen M."/>
            <person name="Howarth C."/>
            <person name="Imamovic A."/>
            <person name="Ireland A."/>
            <person name="Larimer J."/>
            <person name="McCowan C."/>
            <person name="Murphy C."/>
            <person name="Pearson M."/>
            <person name="Poon T.W."/>
            <person name="Priest M."/>
            <person name="Roberts A."/>
            <person name="Saif S."/>
            <person name="Shea T."/>
            <person name="Sisk P."/>
            <person name="Sykes S."/>
            <person name="Wortman J."/>
            <person name="Nusbaum C."/>
            <person name="Birren B."/>
        </authorList>
    </citation>
    <scope>NUCLEOTIDE SEQUENCE [LARGE SCALE GENOMIC DNA]</scope>
    <source>
        <strain evidence="2 3">CBS 606.96</strain>
    </source>
</reference>
<name>W9XMH2_9EURO</name>
<feature type="coiled-coil region" evidence="1">
    <location>
        <begin position="1"/>
        <end position="28"/>
    </location>
</feature>
<proteinExistence type="predicted"/>
<comment type="caution">
    <text evidence="2">The sequence shown here is derived from an EMBL/GenBank/DDBJ whole genome shotgun (WGS) entry which is preliminary data.</text>
</comment>
<dbReference type="GeneID" id="19171776"/>
<evidence type="ECO:0000313" key="3">
    <source>
        <dbReference type="Proteomes" id="UP000019478"/>
    </source>
</evidence>
<accession>W9XMH2</accession>
<protein>
    <submittedName>
        <fullName evidence="2">Uncharacterized protein</fullName>
    </submittedName>
</protein>
<evidence type="ECO:0000313" key="2">
    <source>
        <dbReference type="EMBL" id="EXJ81388.1"/>
    </source>
</evidence>
<dbReference type="Proteomes" id="UP000019478">
    <property type="component" value="Unassembled WGS sequence"/>
</dbReference>
<dbReference type="AlphaFoldDB" id="W9XMH2"/>